<reference evidence="2" key="1">
    <citation type="journal article" date="2020" name="Nature">
        <title>Giant virus diversity and host interactions through global metagenomics.</title>
        <authorList>
            <person name="Schulz F."/>
            <person name="Roux S."/>
            <person name="Paez-Espino D."/>
            <person name="Jungbluth S."/>
            <person name="Walsh D.A."/>
            <person name="Denef V.J."/>
            <person name="McMahon K.D."/>
            <person name="Konstantinidis K.T."/>
            <person name="Eloe-Fadrosh E.A."/>
            <person name="Kyrpides N.C."/>
            <person name="Woyke T."/>
        </authorList>
    </citation>
    <scope>NUCLEOTIDE SEQUENCE</scope>
    <source>
        <strain evidence="2">GVMAG-M-3300020595-32</strain>
    </source>
</reference>
<dbReference type="EMBL" id="MN739395">
    <property type="protein sequence ID" value="QHT02530.1"/>
    <property type="molecule type" value="Genomic_DNA"/>
</dbReference>
<feature type="region of interest" description="Disordered" evidence="1">
    <location>
        <begin position="687"/>
        <end position="728"/>
    </location>
</feature>
<proteinExistence type="predicted"/>
<protein>
    <submittedName>
        <fullName evidence="2">Uncharacterized protein</fullName>
    </submittedName>
</protein>
<accession>A0A6C0CFB5</accession>
<feature type="compositionally biased region" description="Low complexity" evidence="1">
    <location>
        <begin position="13"/>
        <end position="27"/>
    </location>
</feature>
<feature type="compositionally biased region" description="Basic residues" evidence="1">
    <location>
        <begin position="895"/>
        <end position="920"/>
    </location>
</feature>
<feature type="region of interest" description="Disordered" evidence="1">
    <location>
        <begin position="1"/>
        <end position="30"/>
    </location>
</feature>
<feature type="region of interest" description="Disordered" evidence="1">
    <location>
        <begin position="235"/>
        <end position="263"/>
    </location>
</feature>
<feature type="region of interest" description="Disordered" evidence="1">
    <location>
        <begin position="870"/>
        <end position="920"/>
    </location>
</feature>
<dbReference type="SUPFAM" id="SSF48371">
    <property type="entry name" value="ARM repeat"/>
    <property type="match status" value="1"/>
</dbReference>
<evidence type="ECO:0000313" key="2">
    <source>
        <dbReference type="EMBL" id="QHT02530.1"/>
    </source>
</evidence>
<dbReference type="AlphaFoldDB" id="A0A6C0CFB5"/>
<dbReference type="InterPro" id="IPR016024">
    <property type="entry name" value="ARM-type_fold"/>
</dbReference>
<sequence length="920" mass="104044">MDTSTAPAPPRALPAVAPAPSEPEASSRGIKTSRWEIIRTSLGIRQEKQNKWRELINNIKTRNSVFDLIKEELDSLSNHSDLHQARIDELKVLYKKYHPNNHDWTKTPESNNNLHMFNNNKNLDALTIASILSKAKSVKNKGLSQIIGGDPTPVNFQEVTSSNCIGLKEFIKLFAVKYKNGSYNSAFDMKLKYRSLKKGGRKKDVFILKIIFDDIMKTLTTELSLNYIDKLSDKIDTEDDEPAPEPTTEYAVEPEPDDGDSPFKTPEEILNIVINIVESKIDNFIKETQGQIDENPDYLEKIGLMKDYNLSDLRIELMEIFNFLIYLIGSNKCGELITDLNDKLEKTTKTILNSIPENNDDEDGGDEDDDMLSSVKSISDLISNFDTEPESELVEPEYKITPHIKQQLFKKAFMAKLKTSGEELSELDNGYVTSFTNAVAVFGSNAMGKVDNGIYNSGEEEDEIDFKSGWDNTKPVLSGFKDDETKLSIAKGLDKIVNILDLNKITIIAVYSLLSGDIDAILNSKVFSVCKMFKFFNTSNDEEGTNMLIVAWHNMKDYIMDKLLNKLIISVNKNKKIRSSKLIKKYKKFIDKGNEGSDIRSKLLIKLSNIVGEVLTREIGGNLINLVLDFFSKLAEKIPIVGWFVSAINNLLSAGKNIMENIMDNLLISELYGLKLETNKFLDDAKSTTEELTSGVKDGEDGEDVSEKPDDAGGEPVDADEVESPRNTYTSVPVNLTSLSLANKGKVVDKKPVAEGKPTPRSILRKSSAQRQDERNRRFDVELETIYQSVLPYYKKITEWNGDNIKQLAIDSLKFLEQKGIVITEEQLQPFIDILNSYINMNVLDESDFKSWFKQVGKKILEVEESRARKSRQIRSGKKYIPPPKPTSRGGGIKKNTKRKTKKNKRNTKKNKYKRKTKRK</sequence>
<organism evidence="2">
    <name type="scientific">viral metagenome</name>
    <dbReference type="NCBI Taxonomy" id="1070528"/>
    <lineage>
        <taxon>unclassified sequences</taxon>
        <taxon>metagenomes</taxon>
        <taxon>organismal metagenomes</taxon>
    </lineage>
</organism>
<name>A0A6C0CFB5_9ZZZZ</name>
<feature type="region of interest" description="Disordered" evidence="1">
    <location>
        <begin position="749"/>
        <end position="775"/>
    </location>
</feature>
<evidence type="ECO:0000256" key="1">
    <source>
        <dbReference type="SAM" id="MobiDB-lite"/>
    </source>
</evidence>